<dbReference type="EMBL" id="JAHLOQ010000021">
    <property type="protein sequence ID" value="MBU5336493.1"/>
    <property type="molecule type" value="Genomic_DNA"/>
</dbReference>
<dbReference type="Proteomes" id="UP001196301">
    <property type="component" value="Unassembled WGS sequence"/>
</dbReference>
<evidence type="ECO:0000313" key="2">
    <source>
        <dbReference type="Proteomes" id="UP001196301"/>
    </source>
</evidence>
<name>A0ABS6DXB5_9FIRM</name>
<proteinExistence type="predicted"/>
<comment type="caution">
    <text evidence="1">The sequence shown here is derived from an EMBL/GenBank/DDBJ whole genome shotgun (WGS) entry which is preliminary data.</text>
</comment>
<sequence length="77" mass="8754">MDISSDLQVTKTIITIVSNTFLSIENYVNIVEFDTNLIRIKTKEKVVKITGDKLVLKYINEGEIGIKGIIYSLEYVD</sequence>
<organism evidence="1 2">
    <name type="scientific">Intestinibacter bartlettii</name>
    <dbReference type="NCBI Taxonomy" id="261299"/>
    <lineage>
        <taxon>Bacteria</taxon>
        <taxon>Bacillati</taxon>
        <taxon>Bacillota</taxon>
        <taxon>Clostridia</taxon>
        <taxon>Peptostreptococcales</taxon>
        <taxon>Peptostreptococcaceae</taxon>
        <taxon>Intestinibacter</taxon>
    </lineage>
</organism>
<dbReference type="RefSeq" id="WP_216569673.1">
    <property type="nucleotide sequence ID" value="NZ_JAHLOQ010000021.1"/>
</dbReference>
<accession>A0ABS6DXB5</accession>
<evidence type="ECO:0000313" key="1">
    <source>
        <dbReference type="EMBL" id="MBU5336493.1"/>
    </source>
</evidence>
<protein>
    <submittedName>
        <fullName evidence="1">YabP/YqfC family sporulation protein</fullName>
    </submittedName>
</protein>
<keyword evidence="2" id="KW-1185">Reference proteome</keyword>
<dbReference type="Pfam" id="PF07873">
    <property type="entry name" value="YabP"/>
    <property type="match status" value="1"/>
</dbReference>
<dbReference type="InterPro" id="IPR022476">
    <property type="entry name" value="Spore_YabP/YqfC"/>
</dbReference>
<gene>
    <name evidence="1" type="ORF">KQI20_08585</name>
</gene>
<reference evidence="1 2" key="1">
    <citation type="submission" date="2021-06" db="EMBL/GenBank/DDBJ databases">
        <authorList>
            <person name="Sun Q."/>
            <person name="Li D."/>
        </authorList>
    </citation>
    <scope>NUCLEOTIDE SEQUENCE [LARGE SCALE GENOMIC DNA]</scope>
    <source>
        <strain evidence="1 2">N19</strain>
    </source>
</reference>